<feature type="transmembrane region" description="Helical" evidence="2">
    <location>
        <begin position="74"/>
        <end position="92"/>
    </location>
</feature>
<feature type="transmembrane region" description="Helical" evidence="2">
    <location>
        <begin position="34"/>
        <end position="54"/>
    </location>
</feature>
<feature type="region of interest" description="Disordered" evidence="1">
    <location>
        <begin position="252"/>
        <end position="273"/>
    </location>
</feature>
<dbReference type="EMBL" id="LT985188">
    <property type="protein sequence ID" value="SPD85899.1"/>
    <property type="molecule type" value="Genomic_DNA"/>
</dbReference>
<dbReference type="Proteomes" id="UP000238164">
    <property type="component" value="Chromosome 1"/>
</dbReference>
<gene>
    <name evidence="3" type="ORF">MPLG2_0863</name>
</gene>
<evidence type="ECO:0000313" key="3">
    <source>
        <dbReference type="EMBL" id="SPD85899.1"/>
    </source>
</evidence>
<dbReference type="RefSeq" id="WP_105185025.1">
    <property type="nucleotide sequence ID" value="NZ_BAAAGO010000041.1"/>
</dbReference>
<evidence type="ECO:0000256" key="2">
    <source>
        <dbReference type="SAM" id="Phobius"/>
    </source>
</evidence>
<protein>
    <submittedName>
        <fullName evidence="3">Uncharacterized protein</fullName>
    </submittedName>
</protein>
<name>A0A2N9JED7_9ACTN</name>
<accession>A0A2N9JED7</accession>
<keyword evidence="2" id="KW-0472">Membrane</keyword>
<evidence type="ECO:0000313" key="4">
    <source>
        <dbReference type="Proteomes" id="UP000238164"/>
    </source>
</evidence>
<keyword evidence="2" id="KW-0812">Transmembrane</keyword>
<proteinExistence type="predicted"/>
<feature type="transmembrane region" description="Helical" evidence="2">
    <location>
        <begin position="6"/>
        <end position="27"/>
    </location>
</feature>
<organism evidence="3 4">
    <name type="scientific">Micropruina glycogenica</name>
    <dbReference type="NCBI Taxonomy" id="75385"/>
    <lineage>
        <taxon>Bacteria</taxon>
        <taxon>Bacillati</taxon>
        <taxon>Actinomycetota</taxon>
        <taxon>Actinomycetes</taxon>
        <taxon>Propionibacteriales</taxon>
        <taxon>Nocardioidaceae</taxon>
        <taxon>Micropruina</taxon>
    </lineage>
</organism>
<keyword evidence="4" id="KW-1185">Reference proteome</keyword>
<keyword evidence="2" id="KW-1133">Transmembrane helix</keyword>
<reference evidence="3 4" key="1">
    <citation type="submission" date="2018-02" db="EMBL/GenBank/DDBJ databases">
        <authorList>
            <person name="Cohen D.B."/>
            <person name="Kent A.D."/>
        </authorList>
    </citation>
    <scope>NUCLEOTIDE SEQUENCE [LARGE SCALE GENOMIC DNA]</scope>
    <source>
        <strain evidence="3">1</strain>
    </source>
</reference>
<dbReference type="AlphaFoldDB" id="A0A2N9JED7"/>
<sequence length="273" mass="29984">MINFDQLSSVLFTLLALTMLVLGLCRFATGRSAIGFFLVAAAAFLIPRFVGSVADVFPRQTTTAPVTFDNLSGWWWVAILPVLAMVVVPVLVTHWPDRSHPSPQPPACLHRARWYLAGDGPVGWLTHPQFFRDAQTNRWVLKVNAEVAGSAETERLCEQIVAAWHSSRRDDIDPALVDGDPTRLAMLQQALELLHPPATATQRAVAARLILTADPQGMPAALTTRLTRWVWAAPGAIWPTLADNIPGTVTEGGPPEACHYETYPPQGADRDRW</sequence>
<evidence type="ECO:0000256" key="1">
    <source>
        <dbReference type="SAM" id="MobiDB-lite"/>
    </source>
</evidence>
<dbReference type="KEGG" id="mgg:MPLG2_0863"/>